<keyword evidence="4" id="KW-1185">Reference proteome</keyword>
<name>A0A417YDI2_9BACI</name>
<proteinExistence type="inferred from homology"/>
<dbReference type="PANTHER" id="PTHR10953:SF102">
    <property type="entry name" value="ADENYLYLTRANSFERASE AND SULFURTRANSFERASE MOCS3"/>
    <property type="match status" value="1"/>
</dbReference>
<dbReference type="Proteomes" id="UP000285456">
    <property type="component" value="Unassembled WGS sequence"/>
</dbReference>
<protein>
    <submittedName>
        <fullName evidence="3">Thiamine biosynthesis protein MoeB</fullName>
    </submittedName>
</protein>
<dbReference type="Pfam" id="PF00899">
    <property type="entry name" value="ThiF"/>
    <property type="match status" value="1"/>
</dbReference>
<comment type="similarity">
    <text evidence="1">Belongs to the HesA/MoeB/ThiF family.</text>
</comment>
<dbReference type="InterPro" id="IPR035985">
    <property type="entry name" value="Ubiquitin-activating_enz"/>
</dbReference>
<evidence type="ECO:0000313" key="3">
    <source>
        <dbReference type="EMBL" id="RHW30676.1"/>
    </source>
</evidence>
<reference evidence="3 4" key="1">
    <citation type="journal article" date="2007" name="Int. J. Syst. Evol. Microbiol.">
        <title>Oceanobacillus profundus sp. nov., isolated from a deep-sea sediment core.</title>
        <authorList>
            <person name="Kim Y.G."/>
            <person name="Choi D.H."/>
            <person name="Hyun S."/>
            <person name="Cho B.C."/>
        </authorList>
    </citation>
    <scope>NUCLEOTIDE SEQUENCE [LARGE SCALE GENOMIC DNA]</scope>
    <source>
        <strain evidence="3 4">DSM 18246</strain>
    </source>
</reference>
<dbReference type="GO" id="GO:0008641">
    <property type="term" value="F:ubiquitin-like modifier activating enzyme activity"/>
    <property type="evidence" value="ECO:0007669"/>
    <property type="project" value="InterPro"/>
</dbReference>
<dbReference type="RefSeq" id="WP_118889921.1">
    <property type="nucleotide sequence ID" value="NZ_PHUT01000012.1"/>
</dbReference>
<dbReference type="GO" id="GO:0005829">
    <property type="term" value="C:cytosol"/>
    <property type="evidence" value="ECO:0007669"/>
    <property type="project" value="TreeGrafter"/>
</dbReference>
<organism evidence="3 4">
    <name type="scientific">Oceanobacillus profundus</name>
    <dbReference type="NCBI Taxonomy" id="372463"/>
    <lineage>
        <taxon>Bacteria</taxon>
        <taxon>Bacillati</taxon>
        <taxon>Bacillota</taxon>
        <taxon>Bacilli</taxon>
        <taxon>Bacillales</taxon>
        <taxon>Bacillaceae</taxon>
        <taxon>Oceanobacillus</taxon>
    </lineage>
</organism>
<dbReference type="OrthoDB" id="9804286at2"/>
<feature type="domain" description="THIF-type NAD/FAD binding fold" evidence="2">
    <location>
        <begin position="5"/>
        <end position="237"/>
    </location>
</feature>
<evidence type="ECO:0000259" key="2">
    <source>
        <dbReference type="Pfam" id="PF00899"/>
    </source>
</evidence>
<dbReference type="FunFam" id="3.40.50.720:FF:000080">
    <property type="entry name" value="Thiazole biosynthesis adenylyltransferase ThiF"/>
    <property type="match status" value="1"/>
</dbReference>
<dbReference type="AlphaFoldDB" id="A0A417YDI2"/>
<sequence>MKTRYSRQELFLGKESQKKVESGSVIIIGAGALGSSSAEMLARAGVGKLTIVDRDYVEWSNLQRQQLYSEADVRDKLPKAFAAKKRLEQINSGIDINSLIEDVHGLNIEEMIKGHDVILDATDNFETRLIVNDAAVKHDIPFIMGACVSSYGSTFPVIPNVTPCLHCLLNHLPVDGMTCETVGVISPIVQMVTATQVTYALKILTGAQISPVLRSLDMWKDEKAEIDLTRLKNSHCPTCGEQPTYPYLKFENQMKSDVLCGRDAVQIRPATSRVFELNVFMDRLKGNATNLLINPFLLSCVFGEFRIVFFRDGRAIVHGTHDKRIARSVYSRLLQYYSA</sequence>
<dbReference type="CDD" id="cd00757">
    <property type="entry name" value="ThiF_MoeB_HesA_family"/>
    <property type="match status" value="1"/>
</dbReference>
<dbReference type="EMBL" id="QWEH01000012">
    <property type="protein sequence ID" value="RHW30676.1"/>
    <property type="molecule type" value="Genomic_DNA"/>
</dbReference>
<accession>A0A417YDI2</accession>
<dbReference type="GO" id="GO:0004792">
    <property type="term" value="F:thiosulfate-cyanide sulfurtransferase activity"/>
    <property type="evidence" value="ECO:0007669"/>
    <property type="project" value="TreeGrafter"/>
</dbReference>
<dbReference type="InterPro" id="IPR045886">
    <property type="entry name" value="ThiF/MoeB/HesA"/>
</dbReference>
<evidence type="ECO:0000313" key="4">
    <source>
        <dbReference type="Proteomes" id="UP000285456"/>
    </source>
</evidence>
<dbReference type="Gene3D" id="3.40.50.720">
    <property type="entry name" value="NAD(P)-binding Rossmann-like Domain"/>
    <property type="match status" value="1"/>
</dbReference>
<dbReference type="GO" id="GO:0016779">
    <property type="term" value="F:nucleotidyltransferase activity"/>
    <property type="evidence" value="ECO:0007669"/>
    <property type="project" value="TreeGrafter"/>
</dbReference>
<dbReference type="GO" id="GO:0008146">
    <property type="term" value="F:sulfotransferase activity"/>
    <property type="evidence" value="ECO:0007669"/>
    <property type="project" value="TreeGrafter"/>
</dbReference>
<dbReference type="InterPro" id="IPR000594">
    <property type="entry name" value="ThiF_NAD_FAD-bd"/>
</dbReference>
<dbReference type="PANTHER" id="PTHR10953">
    <property type="entry name" value="UBIQUITIN-ACTIVATING ENZYME E1"/>
    <property type="match status" value="1"/>
</dbReference>
<dbReference type="SUPFAM" id="SSF69572">
    <property type="entry name" value="Activating enzymes of the ubiquitin-like proteins"/>
    <property type="match status" value="1"/>
</dbReference>
<gene>
    <name evidence="3" type="ORF">D1B32_16310</name>
</gene>
<comment type="caution">
    <text evidence="3">The sequence shown here is derived from an EMBL/GenBank/DDBJ whole genome shotgun (WGS) entry which is preliminary data.</text>
</comment>
<evidence type="ECO:0000256" key="1">
    <source>
        <dbReference type="ARBA" id="ARBA00009919"/>
    </source>
</evidence>